<reference evidence="4" key="1">
    <citation type="submission" date="2024-07" db="EMBL/GenBank/DDBJ databases">
        <authorList>
            <person name="Li J."/>
            <person name="Wei H."/>
            <person name="Ma J."/>
        </authorList>
    </citation>
    <scope>NUCLEOTIDE SEQUENCE</scope>
    <source>
        <strain evidence="4">AMU7</strain>
    </source>
</reference>
<accession>A0AB39YST0</accession>
<proteinExistence type="predicted"/>
<dbReference type="PANTHER" id="PTHR21666">
    <property type="entry name" value="PEPTIDASE-RELATED"/>
    <property type="match status" value="1"/>
</dbReference>
<sequence>MIRALGFHRVLIAGSLAILAFFAFGFQPLSAVSTSGVGGSLAQGVVEPTALGTLVPPEAETLVIDPMPEPPEQLPGTPMVYFDRAMVRTVSKDGSTGLTVASAGLSRPPTGALYAPLEVLNLSSNYGYRYSPLTGLAGEFHWGQDYAAACGTRVYAADAGVVRAVGWHLWGGGNRVEIEHGNGLVTTYNHLQAIGVTKGQSVRVGEVIAQVGTTGWSTGCHLHFETIVNGLHTNPNGWTYLPMRQIDPLQNISMVNYQPGVGTGTSAAPEWAVPVADGTNRAVIGGEHEEHEPLPVVVPPTTTTPGTTTPGTTTPGTTTPPVQTPGPTQSPTATASPSVTATPTPTPTATPTPTVTQTATPTASPTAAPTQTATPTPTPSPTTTAPAPTTAPTTKTVAPPVTSSDASAPTAVVPPAAPAPAAPAPAAPAPVAPAPAAPAVVAPAAPAPAAPAAAVPAPVVVAPAPAAPAVTQAVAPAPAPVAPVAPVPAPAPVAVLPSTLPVVVLPPGYVLVAPDKVRLPNGTVVLLSTLVLPPTP</sequence>
<dbReference type="AlphaFoldDB" id="A0AB39YST0"/>
<dbReference type="InterPro" id="IPR050570">
    <property type="entry name" value="Cell_wall_metabolism_enzyme"/>
</dbReference>
<evidence type="ECO:0000256" key="2">
    <source>
        <dbReference type="SAM" id="MobiDB-lite"/>
    </source>
</evidence>
<dbReference type="EC" id="3.4.24.-" evidence="4"/>
<dbReference type="CDD" id="cd12797">
    <property type="entry name" value="M23_peptidase"/>
    <property type="match status" value="1"/>
</dbReference>
<evidence type="ECO:0000256" key="1">
    <source>
        <dbReference type="ARBA" id="ARBA00022729"/>
    </source>
</evidence>
<dbReference type="PRINTS" id="PR01217">
    <property type="entry name" value="PRICHEXTENSN"/>
</dbReference>
<dbReference type="SUPFAM" id="SSF51261">
    <property type="entry name" value="Duplicated hybrid motif"/>
    <property type="match status" value="1"/>
</dbReference>
<dbReference type="EMBL" id="CP165735">
    <property type="protein sequence ID" value="XDV72354.1"/>
    <property type="molecule type" value="Genomic_DNA"/>
</dbReference>
<feature type="region of interest" description="Disordered" evidence="2">
    <location>
        <begin position="288"/>
        <end position="433"/>
    </location>
</feature>
<dbReference type="RefSeq" id="WP_369745985.1">
    <property type="nucleotide sequence ID" value="NZ_CP165735.1"/>
</dbReference>
<dbReference type="Gene3D" id="2.70.70.10">
    <property type="entry name" value="Glucose Permease (Domain IIA)"/>
    <property type="match status" value="1"/>
</dbReference>
<protein>
    <submittedName>
        <fullName evidence="4">M23 family metallopeptidase</fullName>
        <ecNumber evidence="4">3.4.24.-</ecNumber>
    </submittedName>
</protein>
<gene>
    <name evidence="4" type="ORF">ABQM86_04005</name>
</gene>
<dbReference type="InterPro" id="IPR016047">
    <property type="entry name" value="M23ase_b-sheet_dom"/>
</dbReference>
<feature type="domain" description="M23ase beta-sheet core" evidence="3">
    <location>
        <begin position="140"/>
        <end position="235"/>
    </location>
</feature>
<keyword evidence="4" id="KW-0378">Hydrolase</keyword>
<feature type="compositionally biased region" description="Low complexity" evidence="2">
    <location>
        <begin position="351"/>
        <end position="414"/>
    </location>
</feature>
<dbReference type="PANTHER" id="PTHR21666:SF289">
    <property type="entry name" value="L-ALA--D-GLU ENDOPEPTIDASE"/>
    <property type="match status" value="1"/>
</dbReference>
<dbReference type="GO" id="GO:0004222">
    <property type="term" value="F:metalloendopeptidase activity"/>
    <property type="evidence" value="ECO:0007669"/>
    <property type="project" value="TreeGrafter"/>
</dbReference>
<keyword evidence="1" id="KW-0732">Signal</keyword>
<feature type="compositionally biased region" description="Pro residues" evidence="2">
    <location>
        <begin position="415"/>
        <end position="433"/>
    </location>
</feature>
<feature type="compositionally biased region" description="Low complexity" evidence="2">
    <location>
        <begin position="299"/>
        <end position="343"/>
    </location>
</feature>
<evidence type="ECO:0000313" key="4">
    <source>
        <dbReference type="EMBL" id="XDV72354.1"/>
    </source>
</evidence>
<evidence type="ECO:0000259" key="3">
    <source>
        <dbReference type="Pfam" id="PF01551"/>
    </source>
</evidence>
<organism evidence="4">
    <name type="scientific">Paenarthrobacter sp. AMU7</name>
    <dbReference type="NCBI Taxonomy" id="3162492"/>
    <lineage>
        <taxon>Bacteria</taxon>
        <taxon>Bacillati</taxon>
        <taxon>Actinomycetota</taxon>
        <taxon>Actinomycetes</taxon>
        <taxon>Micrococcales</taxon>
        <taxon>Micrococcaceae</taxon>
        <taxon>Paenarthrobacter</taxon>
    </lineage>
</organism>
<dbReference type="Pfam" id="PF01551">
    <property type="entry name" value="Peptidase_M23"/>
    <property type="match status" value="1"/>
</dbReference>
<name>A0AB39YST0_9MICC</name>
<dbReference type="InterPro" id="IPR011055">
    <property type="entry name" value="Dup_hybrid_motif"/>
</dbReference>